<keyword evidence="5 9" id="KW-0456">Lyase</keyword>
<feature type="domain" description="Argininosuccinate lyase C-terminal" evidence="8">
    <location>
        <begin position="375"/>
        <end position="451"/>
    </location>
</feature>
<dbReference type="RefSeq" id="WP_264713692.1">
    <property type="nucleotide sequence ID" value="NZ_JAPDNT010000006.1"/>
</dbReference>
<dbReference type="GO" id="GO:0042450">
    <property type="term" value="P:L-arginine biosynthetic process via ornithine"/>
    <property type="evidence" value="ECO:0007669"/>
    <property type="project" value="UniProtKB-UniRule"/>
</dbReference>
<evidence type="ECO:0000313" key="9">
    <source>
        <dbReference type="EMBL" id="MCW3475007.1"/>
    </source>
</evidence>
<dbReference type="PRINTS" id="PR00149">
    <property type="entry name" value="FUMRATELYASE"/>
</dbReference>
<evidence type="ECO:0000259" key="8">
    <source>
        <dbReference type="Pfam" id="PF14698"/>
    </source>
</evidence>
<dbReference type="InterPro" id="IPR024083">
    <property type="entry name" value="Fumarase/histidase_N"/>
</dbReference>
<dbReference type="CDD" id="cd01359">
    <property type="entry name" value="Argininosuccinate_lyase"/>
    <property type="match status" value="1"/>
</dbReference>
<dbReference type="InterPro" id="IPR008948">
    <property type="entry name" value="L-Aspartase-like"/>
</dbReference>
<dbReference type="InterPro" id="IPR022761">
    <property type="entry name" value="Fumarate_lyase_N"/>
</dbReference>
<dbReference type="Pfam" id="PF14698">
    <property type="entry name" value="ASL_C2"/>
    <property type="match status" value="1"/>
</dbReference>
<feature type="domain" description="Fumarate lyase N-terminal" evidence="7">
    <location>
        <begin position="51"/>
        <end position="307"/>
    </location>
</feature>
<gene>
    <name evidence="9" type="primary">argH</name>
    <name evidence="9" type="ORF">OL599_10525</name>
</gene>
<reference evidence="9" key="1">
    <citation type="submission" date="2022-09" db="EMBL/GenBank/DDBJ databases">
        <title>Rhodovastum sp. nov. RN2-1 isolated from soil in Seongnam, South Korea.</title>
        <authorList>
            <person name="Le N.T."/>
        </authorList>
    </citation>
    <scope>NUCLEOTIDE SEQUENCE</scope>
    <source>
        <strain evidence="9">RN2-1</strain>
    </source>
</reference>
<comment type="catalytic activity">
    <reaction evidence="1">
        <text>2-(N(omega)-L-arginino)succinate = fumarate + L-arginine</text>
        <dbReference type="Rhea" id="RHEA:24020"/>
        <dbReference type="ChEBI" id="CHEBI:29806"/>
        <dbReference type="ChEBI" id="CHEBI:32682"/>
        <dbReference type="ChEBI" id="CHEBI:57472"/>
        <dbReference type="EC" id="4.3.2.1"/>
    </reaction>
</comment>
<dbReference type="PANTHER" id="PTHR43814:SF1">
    <property type="entry name" value="ARGININOSUCCINATE LYASE"/>
    <property type="match status" value="1"/>
</dbReference>
<dbReference type="NCBIfam" id="TIGR00838">
    <property type="entry name" value="argH"/>
    <property type="match status" value="1"/>
</dbReference>
<dbReference type="Gene3D" id="1.10.275.10">
    <property type="entry name" value="Fumarase/aspartase (N-terminal domain)"/>
    <property type="match status" value="1"/>
</dbReference>
<evidence type="ECO:0000256" key="6">
    <source>
        <dbReference type="NCBIfam" id="TIGR00838"/>
    </source>
</evidence>
<dbReference type="Pfam" id="PF00206">
    <property type="entry name" value="Lyase_1"/>
    <property type="match status" value="1"/>
</dbReference>
<keyword evidence="10" id="KW-1185">Reference proteome</keyword>
<dbReference type="GO" id="GO:0004056">
    <property type="term" value="F:argininosuccinate lyase activity"/>
    <property type="evidence" value="ECO:0007669"/>
    <property type="project" value="UniProtKB-UniRule"/>
</dbReference>
<keyword evidence="4" id="KW-0055">Arginine biosynthesis</keyword>
<accession>A0AA42CHI0</accession>
<organism evidence="9 10">
    <name type="scientific">Limobrevibacterium gyesilva</name>
    <dbReference type="NCBI Taxonomy" id="2991712"/>
    <lineage>
        <taxon>Bacteria</taxon>
        <taxon>Pseudomonadati</taxon>
        <taxon>Pseudomonadota</taxon>
        <taxon>Alphaproteobacteria</taxon>
        <taxon>Acetobacterales</taxon>
        <taxon>Acetobacteraceae</taxon>
        <taxon>Limobrevibacterium</taxon>
    </lineage>
</organism>
<dbReference type="PRINTS" id="PR00145">
    <property type="entry name" value="ARGSUCLYASE"/>
</dbReference>
<dbReference type="InterPro" id="IPR029419">
    <property type="entry name" value="Arg_succ_lyase_C"/>
</dbReference>
<comment type="caution">
    <text evidence="9">The sequence shown here is derived from an EMBL/GenBank/DDBJ whole genome shotgun (WGS) entry which is preliminary data.</text>
</comment>
<name>A0AA42CHI0_9PROT</name>
<reference evidence="9" key="2">
    <citation type="submission" date="2022-10" db="EMBL/GenBank/DDBJ databases">
        <authorList>
            <person name="Trinh H.N."/>
        </authorList>
    </citation>
    <scope>NUCLEOTIDE SEQUENCE</scope>
    <source>
        <strain evidence="9">RN2-1</strain>
    </source>
</reference>
<evidence type="ECO:0000256" key="5">
    <source>
        <dbReference type="ARBA" id="ARBA00023239"/>
    </source>
</evidence>
<evidence type="ECO:0000313" key="10">
    <source>
        <dbReference type="Proteomes" id="UP001165679"/>
    </source>
</evidence>
<dbReference type="EMBL" id="JAPDNT010000006">
    <property type="protein sequence ID" value="MCW3475007.1"/>
    <property type="molecule type" value="Genomic_DNA"/>
</dbReference>
<dbReference type="AlphaFoldDB" id="A0AA42CHI0"/>
<evidence type="ECO:0000256" key="3">
    <source>
        <dbReference type="ARBA" id="ARBA00012338"/>
    </source>
</evidence>
<comment type="pathway">
    <text evidence="2">Amino-acid biosynthesis; L-arginine biosynthesis; L-arginine from L-ornithine and carbamoyl phosphate: step 3/3.</text>
</comment>
<dbReference type="PANTHER" id="PTHR43814">
    <property type="entry name" value="ARGININOSUCCINATE LYASE"/>
    <property type="match status" value="1"/>
</dbReference>
<dbReference type="GO" id="GO:0005829">
    <property type="term" value="C:cytosol"/>
    <property type="evidence" value="ECO:0007669"/>
    <property type="project" value="TreeGrafter"/>
</dbReference>
<evidence type="ECO:0000256" key="2">
    <source>
        <dbReference type="ARBA" id="ARBA00004941"/>
    </source>
</evidence>
<proteinExistence type="predicted"/>
<dbReference type="EC" id="4.3.2.1" evidence="3 6"/>
<keyword evidence="4" id="KW-0028">Amino-acid biosynthesis</keyword>
<evidence type="ECO:0000259" key="7">
    <source>
        <dbReference type="Pfam" id="PF00206"/>
    </source>
</evidence>
<evidence type="ECO:0000256" key="4">
    <source>
        <dbReference type="ARBA" id="ARBA00022571"/>
    </source>
</evidence>
<dbReference type="InterPro" id="IPR000362">
    <property type="entry name" value="Fumarate_lyase_fam"/>
</dbReference>
<dbReference type="Proteomes" id="UP001165679">
    <property type="component" value="Unassembled WGS sequence"/>
</dbReference>
<protein>
    <recommendedName>
        <fullName evidence="3 6">Argininosuccinate lyase</fullName>
        <ecNumber evidence="3 6">4.3.2.1</ecNumber>
    </recommendedName>
</protein>
<dbReference type="Gene3D" id="1.10.40.30">
    <property type="entry name" value="Fumarase/aspartase (C-terminal domain)"/>
    <property type="match status" value="1"/>
</dbReference>
<dbReference type="SUPFAM" id="SSF48557">
    <property type="entry name" value="L-aspartase-like"/>
    <property type="match status" value="1"/>
</dbReference>
<evidence type="ECO:0000256" key="1">
    <source>
        <dbReference type="ARBA" id="ARBA00000985"/>
    </source>
</evidence>
<dbReference type="Gene3D" id="1.20.200.10">
    <property type="entry name" value="Fumarase/aspartase (Central domain)"/>
    <property type="match status" value="1"/>
</dbReference>
<dbReference type="InterPro" id="IPR009049">
    <property type="entry name" value="Argininosuccinate_lyase"/>
</dbReference>
<sequence length="514" mass="55367">MSPQHAAAPSGSDDRFPAPVYARTVLAPAFAHTQAHHLGHLMRLHRAHAVMLAEEGLMSRADAAAILGALDAVERERADATEPAAFTGEHEDLFFFIESRLARHVDPDIAGRLHTGRSRNDIDHTLFKMALRERLDALASTLLDVVEVLIRRATADIGTIVLAYTHGQPAQPTTFGHYLSAMTEALLRDFDRLMQARDVVDRCTMGAAAITTTGFALNRERMADLLGFSAILRNSYGCIASSDYTAGTYAALKLNALNVGRFAQDMGFWAAFEVGQLRLSDGFVQISSIMPQKRNPVPIEHMRLMASLCAGQCDAVMLALHNTPFTDMNDNEHEVHGQGYAAFATADRLLSLLAAVIASAEVNETRARANIDASYATITELADTLVREEGVAFSGAHHVAAALARAMQATGQTLSTVPYGVFADLFAARFGRRPGLDEPTFRRVTTPDHFVAVRNRPGGPAREAMTESLALYCAQARAARAALAAHRERDVAARKRHGAAIAAIVHAGGSGKGA</sequence>